<dbReference type="Gene3D" id="2.30.30.40">
    <property type="entry name" value="SH3 Domains"/>
    <property type="match status" value="1"/>
</dbReference>
<name>A0A009IBC8_ACIB9</name>
<feature type="domain" description="CheW-like" evidence="1">
    <location>
        <begin position="29"/>
        <end position="169"/>
    </location>
</feature>
<comment type="caution">
    <text evidence="2">The sequence shown here is derived from an EMBL/GenBank/DDBJ whole genome shotgun (WGS) entry which is preliminary data.</text>
</comment>
<dbReference type="PANTHER" id="PTHR22617:SF43">
    <property type="entry name" value="PROTEIN PILI"/>
    <property type="match status" value="1"/>
</dbReference>
<gene>
    <name evidence="2" type="ORF">J512_0100</name>
</gene>
<dbReference type="InterPro" id="IPR039315">
    <property type="entry name" value="CheW"/>
</dbReference>
<dbReference type="PROSITE" id="PS50851">
    <property type="entry name" value="CHEW"/>
    <property type="match status" value="1"/>
</dbReference>
<dbReference type="Proteomes" id="UP000020595">
    <property type="component" value="Unassembled WGS sequence"/>
</dbReference>
<protein>
    <submittedName>
        <fullName evidence="2">CheW-like domain protein</fullName>
    </submittedName>
</protein>
<dbReference type="GO" id="GO:0005829">
    <property type="term" value="C:cytosol"/>
    <property type="evidence" value="ECO:0007669"/>
    <property type="project" value="TreeGrafter"/>
</dbReference>
<dbReference type="PANTHER" id="PTHR22617">
    <property type="entry name" value="CHEMOTAXIS SENSOR HISTIDINE KINASE-RELATED"/>
    <property type="match status" value="1"/>
</dbReference>
<dbReference type="InterPro" id="IPR002545">
    <property type="entry name" value="CheW-lke_dom"/>
</dbReference>
<dbReference type="RefSeq" id="WP_000729762.1">
    <property type="nucleotide sequence ID" value="NZ_JEWH01000001.1"/>
</dbReference>
<evidence type="ECO:0000259" key="1">
    <source>
        <dbReference type="PROSITE" id="PS50851"/>
    </source>
</evidence>
<accession>A0A009IBC8</accession>
<dbReference type="SMART" id="SM00260">
    <property type="entry name" value="CheW"/>
    <property type="match status" value="1"/>
</dbReference>
<dbReference type="AlphaFoldDB" id="A0A009IBC8"/>
<dbReference type="Pfam" id="PF01584">
    <property type="entry name" value="CheW"/>
    <property type="match status" value="1"/>
</dbReference>
<sequence length="178" mass="20455">MAANGFIELLRLSKRGNKNYASVQNEAQRWSGIAFEMRGQYFVAPLGEVSEVIYPPKYTPVPNTQSWVKGLANIRGRLLSVSDLAHFISGQRSSFSSTQKVLCISHHDQYVGLVVDQVLGIQHFNKKSFFSQSSDLEENLKEYCQGYFHQHNQHWHVFLFSRLLQNPHYMNASTKFIN</sequence>
<reference evidence="2 3" key="1">
    <citation type="submission" date="2014-02" db="EMBL/GenBank/DDBJ databases">
        <title>Comparative genomics and transcriptomics to identify genetic mechanisms underlying the emergence of carbapenem resistant Acinetobacter baumannii (CRAb).</title>
        <authorList>
            <person name="Harris A.D."/>
            <person name="Johnson K.J."/>
            <person name="George J."/>
            <person name="Shefchek K."/>
            <person name="Daugherty S.C."/>
            <person name="Parankush S."/>
            <person name="Sadzewicz L."/>
            <person name="Tallon L."/>
            <person name="Sengamalay N."/>
            <person name="Hazen T.H."/>
            <person name="Rasko D.A."/>
        </authorList>
    </citation>
    <scope>NUCLEOTIDE SEQUENCE [LARGE SCALE GENOMIC DNA]</scope>
    <source>
        <strain evidence="2 3">1295743</strain>
    </source>
</reference>
<evidence type="ECO:0000313" key="2">
    <source>
        <dbReference type="EMBL" id="EXB07706.1"/>
    </source>
</evidence>
<dbReference type="PATRIC" id="fig|1310613.3.peg.101"/>
<dbReference type="InterPro" id="IPR036061">
    <property type="entry name" value="CheW-like_dom_sf"/>
</dbReference>
<dbReference type="SUPFAM" id="SSF50341">
    <property type="entry name" value="CheW-like"/>
    <property type="match status" value="1"/>
</dbReference>
<dbReference type="GO" id="GO:0006935">
    <property type="term" value="P:chemotaxis"/>
    <property type="evidence" value="ECO:0007669"/>
    <property type="project" value="InterPro"/>
</dbReference>
<dbReference type="Gene3D" id="2.40.50.180">
    <property type="entry name" value="CheA-289, Domain 4"/>
    <property type="match status" value="1"/>
</dbReference>
<organism evidence="2 3">
    <name type="scientific">Acinetobacter baumannii (strain 1295743)</name>
    <dbReference type="NCBI Taxonomy" id="1310613"/>
    <lineage>
        <taxon>Bacteria</taxon>
        <taxon>Pseudomonadati</taxon>
        <taxon>Pseudomonadota</taxon>
        <taxon>Gammaproteobacteria</taxon>
        <taxon>Moraxellales</taxon>
        <taxon>Moraxellaceae</taxon>
        <taxon>Acinetobacter</taxon>
        <taxon>Acinetobacter calcoaceticus/baumannii complex</taxon>
    </lineage>
</organism>
<dbReference type="GO" id="GO:0007165">
    <property type="term" value="P:signal transduction"/>
    <property type="evidence" value="ECO:0007669"/>
    <property type="project" value="InterPro"/>
</dbReference>
<proteinExistence type="predicted"/>
<dbReference type="SMR" id="A0A009IBC8"/>
<evidence type="ECO:0000313" key="3">
    <source>
        <dbReference type="Proteomes" id="UP000020595"/>
    </source>
</evidence>
<dbReference type="EMBL" id="JEWH01000001">
    <property type="protein sequence ID" value="EXB07706.1"/>
    <property type="molecule type" value="Genomic_DNA"/>
</dbReference>